<reference evidence="1 2" key="1">
    <citation type="submission" date="2017-10" db="EMBL/GenBank/DDBJ databases">
        <title>Comparative genomics between pathogenic Norcardia.</title>
        <authorList>
            <person name="Zeng L."/>
        </authorList>
    </citation>
    <scope>NUCLEOTIDE SEQUENCE [LARGE SCALE GENOMIC DNA]</scope>
    <source>
        <strain evidence="1 2">NC_YFY_NT001</strain>
    </source>
</reference>
<dbReference type="AlphaFoldDB" id="A0A291RUI6"/>
<dbReference type="Proteomes" id="UP000221961">
    <property type="component" value="Chromosome"/>
</dbReference>
<protein>
    <recommendedName>
        <fullName evidence="3">PPE family domain-containing protein</fullName>
    </recommendedName>
</protein>
<dbReference type="Gene3D" id="1.20.1260.20">
    <property type="entry name" value="PPE superfamily"/>
    <property type="match status" value="1"/>
</dbReference>
<evidence type="ECO:0000313" key="2">
    <source>
        <dbReference type="Proteomes" id="UP000221961"/>
    </source>
</evidence>
<gene>
    <name evidence="1" type="ORF">CRH09_37175</name>
</gene>
<organism evidence="1 2">
    <name type="scientific">Nocardia terpenica</name>
    <dbReference type="NCBI Taxonomy" id="455432"/>
    <lineage>
        <taxon>Bacteria</taxon>
        <taxon>Bacillati</taxon>
        <taxon>Actinomycetota</taxon>
        <taxon>Actinomycetes</taxon>
        <taxon>Mycobacteriales</taxon>
        <taxon>Nocardiaceae</taxon>
        <taxon>Nocardia</taxon>
    </lineage>
</organism>
<evidence type="ECO:0008006" key="3">
    <source>
        <dbReference type="Google" id="ProtNLM"/>
    </source>
</evidence>
<name>A0A291RUI6_9NOCA</name>
<evidence type="ECO:0000313" key="1">
    <source>
        <dbReference type="EMBL" id="ATL70977.1"/>
    </source>
</evidence>
<dbReference type="EMBL" id="CP023778">
    <property type="protein sequence ID" value="ATL70977.1"/>
    <property type="molecule type" value="Genomic_DNA"/>
</dbReference>
<proteinExistence type="predicted"/>
<accession>A0A291RUI6</accession>
<dbReference type="RefSeq" id="WP_098697893.1">
    <property type="nucleotide sequence ID" value="NZ_CP023778.1"/>
</dbReference>
<dbReference type="KEGG" id="ntp:CRH09_37175"/>
<dbReference type="GeneID" id="88362884"/>
<sequence>MAAERGAAEPSLVPDREVFGAYTHEEIWELVRETLDPAALGAAAESWRRHAELIDRAFRAFAANTESELAHWTGPVADQTRRVTRDFVARGLAAAATCAALHRLMASNAEAAQSIRGALLPPPAPYRPLADPAAEAVHGGRRRMEHDLEAAAALADARDVMTYVYNATLPASGDRVPRFAPAPEPGGGRR</sequence>
<dbReference type="InterPro" id="IPR038332">
    <property type="entry name" value="PPE_sf"/>
</dbReference>